<accession>A0ABR3BPX5</accession>
<feature type="region of interest" description="Disordered" evidence="1">
    <location>
        <begin position="1"/>
        <end position="22"/>
    </location>
</feature>
<comment type="caution">
    <text evidence="2">The sequence shown here is derived from an EMBL/GenBank/DDBJ whole genome shotgun (WGS) entry which is preliminary data.</text>
</comment>
<reference evidence="2" key="1">
    <citation type="submission" date="2015-01" db="EMBL/GenBank/DDBJ databases">
        <authorList>
            <consortium name="The Broad Institute Genomics Platform"/>
            <person name="Cuomo C."/>
            <person name="Litvintseva A."/>
            <person name="Chen Y."/>
            <person name="Heitman J."/>
            <person name="Sun S."/>
            <person name="Springer D."/>
            <person name="Dromer F."/>
            <person name="Young S."/>
            <person name="Zeng Q."/>
            <person name="Gargeya S."/>
            <person name="Abouelleil A."/>
            <person name="Alvarado L."/>
            <person name="Chapman S.B."/>
            <person name="Gainer-Dewar J."/>
            <person name="Goldberg J."/>
            <person name="Griggs A."/>
            <person name="Gujja S."/>
            <person name="Hansen M."/>
            <person name="Howarth C."/>
            <person name="Imamovic A."/>
            <person name="Larimer J."/>
            <person name="Murphy C."/>
            <person name="Naylor J."/>
            <person name="Pearson M."/>
            <person name="Priest M."/>
            <person name="Roberts A."/>
            <person name="Saif S."/>
            <person name="Shea T."/>
            <person name="Sykes S."/>
            <person name="Wortman J."/>
            <person name="Nusbaum C."/>
            <person name="Birren B."/>
        </authorList>
    </citation>
    <scope>NUCLEOTIDE SEQUENCE</scope>
    <source>
        <strain evidence="2">IND107</strain>
    </source>
</reference>
<proteinExistence type="predicted"/>
<gene>
    <name evidence="2" type="ORF">I308_104278</name>
</gene>
<name>A0ABR3BPX5_9TREE</name>
<reference evidence="2" key="2">
    <citation type="submission" date="2024-01" db="EMBL/GenBank/DDBJ databases">
        <title>Comparative genomics of Cryptococcus and Kwoniella reveals pathogenesis evolution and contrasting modes of karyotype evolution via chromosome fusion or intercentromeric recombination.</title>
        <authorList>
            <person name="Coelho M.A."/>
            <person name="David-Palma M."/>
            <person name="Shea T."/>
            <person name="Bowers K."/>
            <person name="Mcginley-Smith S."/>
            <person name="Mohammad A.W."/>
            <person name="Gnirke A."/>
            <person name="Yurkov A.M."/>
            <person name="Nowrousian M."/>
            <person name="Sun S."/>
            <person name="Cuomo C.A."/>
            <person name="Heitman J."/>
        </authorList>
    </citation>
    <scope>NUCLEOTIDE SEQUENCE</scope>
    <source>
        <strain evidence="2">IND107</strain>
    </source>
</reference>
<dbReference type="EMBL" id="ATAM02000007">
    <property type="protein sequence ID" value="KAL0247243.1"/>
    <property type="molecule type" value="Genomic_DNA"/>
</dbReference>
<dbReference type="Proteomes" id="UP000054399">
    <property type="component" value="Unassembled WGS sequence"/>
</dbReference>
<dbReference type="RefSeq" id="XP_066613204.1">
    <property type="nucleotide sequence ID" value="XM_066758756.1"/>
</dbReference>
<evidence type="ECO:0000256" key="1">
    <source>
        <dbReference type="SAM" id="MobiDB-lite"/>
    </source>
</evidence>
<evidence type="ECO:0000313" key="2">
    <source>
        <dbReference type="EMBL" id="KAL0247243.1"/>
    </source>
</evidence>
<keyword evidence="3" id="KW-1185">Reference proteome</keyword>
<evidence type="ECO:0000313" key="3">
    <source>
        <dbReference type="Proteomes" id="UP000054399"/>
    </source>
</evidence>
<dbReference type="GeneID" id="91991134"/>
<organism evidence="2 3">
    <name type="scientific">Cryptococcus tetragattii IND107</name>
    <dbReference type="NCBI Taxonomy" id="1296105"/>
    <lineage>
        <taxon>Eukaryota</taxon>
        <taxon>Fungi</taxon>
        <taxon>Dikarya</taxon>
        <taxon>Basidiomycota</taxon>
        <taxon>Agaricomycotina</taxon>
        <taxon>Tremellomycetes</taxon>
        <taxon>Tremellales</taxon>
        <taxon>Cryptococcaceae</taxon>
        <taxon>Cryptococcus</taxon>
        <taxon>Cryptococcus gattii species complex</taxon>
    </lineage>
</organism>
<sequence length="73" mass="8055">MRHQPILVPSRNQPPTLQEDLEGSQRPYRLQQLAVTIHRQEIVGLLLRKTGGALSSAIASISVFLELTCFCGA</sequence>
<protein>
    <submittedName>
        <fullName evidence="2">Uncharacterized protein</fullName>
    </submittedName>
</protein>